<protein>
    <submittedName>
        <fullName evidence="4">Secernin-3</fullName>
    </submittedName>
</protein>
<keyword evidence="2" id="KW-0812">Transmembrane</keyword>
<evidence type="ECO:0000259" key="3">
    <source>
        <dbReference type="Pfam" id="PF25795"/>
    </source>
</evidence>
<feature type="transmembrane region" description="Helical" evidence="2">
    <location>
        <begin position="321"/>
        <end position="339"/>
    </location>
</feature>
<dbReference type="Pfam" id="PF03741">
    <property type="entry name" value="TerC"/>
    <property type="match status" value="1"/>
</dbReference>
<feature type="transmembrane region" description="Helical" evidence="2">
    <location>
        <begin position="253"/>
        <end position="271"/>
    </location>
</feature>
<accession>A0A1Q9CFR0</accession>
<feature type="transmembrane region" description="Helical" evidence="2">
    <location>
        <begin position="291"/>
        <end position="309"/>
    </location>
</feature>
<dbReference type="OrthoDB" id="244158at2759"/>
<dbReference type="Pfam" id="PF25795">
    <property type="entry name" value="TPR_XPO7"/>
    <property type="match status" value="2"/>
</dbReference>
<dbReference type="GO" id="GO:0016805">
    <property type="term" value="F:dipeptidase activity"/>
    <property type="evidence" value="ECO:0007669"/>
    <property type="project" value="InterPro"/>
</dbReference>
<keyword evidence="5" id="KW-1185">Reference proteome</keyword>
<dbReference type="GO" id="GO:0016020">
    <property type="term" value="C:membrane"/>
    <property type="evidence" value="ECO:0007669"/>
    <property type="project" value="InterPro"/>
</dbReference>
<dbReference type="InterPro" id="IPR057947">
    <property type="entry name" value="TPR_XPO7/RBP17"/>
</dbReference>
<feature type="domain" description="Exportin-7/Ran-binding protein 17 TPR repeats" evidence="3">
    <location>
        <begin position="1108"/>
        <end position="1191"/>
    </location>
</feature>
<feature type="domain" description="Exportin-7/Ran-binding protein 17 TPR repeats" evidence="3">
    <location>
        <begin position="993"/>
        <end position="1056"/>
    </location>
</feature>
<dbReference type="PANTHER" id="PTHR12994">
    <property type="entry name" value="SECERNIN"/>
    <property type="match status" value="1"/>
</dbReference>
<feature type="transmembrane region" description="Helical" evidence="2">
    <location>
        <begin position="473"/>
        <end position="490"/>
    </location>
</feature>
<feature type="transmembrane region" description="Helical" evidence="2">
    <location>
        <begin position="84"/>
        <end position="104"/>
    </location>
</feature>
<dbReference type="InterPro" id="IPR005322">
    <property type="entry name" value="Peptidase_C69"/>
</dbReference>
<evidence type="ECO:0000256" key="2">
    <source>
        <dbReference type="SAM" id="Phobius"/>
    </source>
</evidence>
<comment type="caution">
    <text evidence="4">The sequence shown here is derived from an EMBL/GenBank/DDBJ whole genome shotgun (WGS) entry which is preliminary data.</text>
</comment>
<feature type="transmembrane region" description="Helical" evidence="2">
    <location>
        <begin position="56"/>
        <end position="78"/>
    </location>
</feature>
<feature type="transmembrane region" description="Helical" evidence="2">
    <location>
        <begin position="20"/>
        <end position="44"/>
    </location>
</feature>
<reference evidence="4 5" key="1">
    <citation type="submission" date="2016-02" db="EMBL/GenBank/DDBJ databases">
        <title>Genome analysis of coral dinoflagellate symbionts highlights evolutionary adaptations to a symbiotic lifestyle.</title>
        <authorList>
            <person name="Aranda M."/>
            <person name="Li Y."/>
            <person name="Liew Y.J."/>
            <person name="Baumgarten S."/>
            <person name="Simakov O."/>
            <person name="Wilson M."/>
            <person name="Piel J."/>
            <person name="Ashoor H."/>
            <person name="Bougouffa S."/>
            <person name="Bajic V.B."/>
            <person name="Ryu T."/>
            <person name="Ravasi T."/>
            <person name="Bayer T."/>
            <person name="Micklem G."/>
            <person name="Kim H."/>
            <person name="Bhak J."/>
            <person name="Lajeunesse T.C."/>
            <person name="Voolstra C.R."/>
        </authorList>
    </citation>
    <scope>NUCLEOTIDE SEQUENCE [LARGE SCALE GENOMIC DNA]</scope>
    <source>
        <strain evidence="4 5">CCMP2467</strain>
    </source>
</reference>
<evidence type="ECO:0000313" key="4">
    <source>
        <dbReference type="EMBL" id="OLP81759.1"/>
    </source>
</evidence>
<feature type="transmembrane region" description="Helical" evidence="2">
    <location>
        <begin position="139"/>
        <end position="156"/>
    </location>
</feature>
<feature type="transmembrane region" description="Helical" evidence="2">
    <location>
        <begin position="1539"/>
        <end position="1560"/>
    </location>
</feature>
<dbReference type="Pfam" id="PF03577">
    <property type="entry name" value="Peptidase_C69"/>
    <property type="match status" value="1"/>
</dbReference>
<feature type="transmembrane region" description="Helical" evidence="2">
    <location>
        <begin position="345"/>
        <end position="368"/>
    </location>
</feature>
<dbReference type="GO" id="GO:0006508">
    <property type="term" value="P:proteolysis"/>
    <property type="evidence" value="ECO:0007669"/>
    <property type="project" value="InterPro"/>
</dbReference>
<dbReference type="Proteomes" id="UP000186817">
    <property type="component" value="Unassembled WGS sequence"/>
</dbReference>
<feature type="transmembrane region" description="Helical" evidence="2">
    <location>
        <begin position="116"/>
        <end position="133"/>
    </location>
</feature>
<dbReference type="InterPro" id="IPR005496">
    <property type="entry name" value="Integral_membrane_TerC"/>
</dbReference>
<sequence length="2077" mass="231325">MDSEAAENLPAESPSTPLAALWIAFLVSIFVVAGIDFCCINGSGRCACMPTYGKQILLWVLAGLGFAAFVMQVLGAAAGGSWMYGYFLEYMLSIDNLFVFQLVFKGYSTPECHVDRALFWGIAAAVLLRLGFFGIGTEILQLGLVARVFFGLLLMVSGWKAFSDSDEEDDPSKNPAVRCIARLLPLHDQYSERAVFFVWVPKHSTKHPAEPTVLGTPGADVDGIRLKDMVDGEDVEAERVAEMHSTQPTVCKVTPLFLVVLTLAIIDVIFAVDSVTAKISSVVGFHPDVSFFLNLSSSAFAMFVLRSLYLVVDLLTHMFRFLPYGVGAVLLFIGLKLIVSHWFEVGMLLSSVLILSLLLLAIVASVVFPKADEEDPPHAEDEELHLPVDGVRSVLPVLQFLVLLAALRRSFFQKELGQWNGDGSRAGTTAILASKMGLQEWQRGGFQAWIEQVYGFTMDSLRRRWEVMPNSKHYLLGFWAAMVSPVILLQDKAPKALESFIQQVTVAYVESRLFMAEDNVAKLADFGLARSLDPSFLDKGCQWLSCYVKLCQSRWCWLYNSIAEMPSRPCPNSCDTFVYLPPEGSCLPACFGKNSDRPSNEEHLVVHLPRVSQAQPKVKCTYIEIPQVAETLAVVLSKPRWMWGCEMGANEFGVVGGNEAVDTRASEELGSDPRLLGMDLLRLSLERSKTAREAMQTCAGLLEAHGQGGGCAEDDPGWTYENGFIFSDSSEAFVLETAGTSWWVAERVPRGSRRNISNGISIRSNIYAIHPGLKEHCKSRGWWDGQEPFDFKAVMTGRASTAALEPRGREAAGARMLEALAGVAEASRCSPNDLVRQMAAILRDERSGICFRDLHGFNSTGSQVSLLEGQAGLHFFTCCSDPLVAAYKRFDFRDSSKAELLGDLSLQLWQLRRKLALQRAPLPGLQEFLALLEQKAMDGTASMVDLLQEELAMLQQLASADPAACNDWDDPLEDEVIPKRNYLGAYGQVLRAEQLEVLSNLGRCRYQDTAQHIMKHFEETSRLGQQGVVPQRVFEKKMTRWLVYMMGALVGGHASAKAGLEGKIEWGDGYGGDDGKDIAHADDDDIDYHDDAADDADDAAAVLVVKLISSELAGRIFRLVNLTDQQKETSEGLELAYLYFLEQFRKVYIGEHAKQVVQQQDDGDREAAVIDDIVLLTMIIQMAIGRLPVWMMGAVMMEVLGLLINKIGWVLSAARSNNLQQRFQLEIVVKKTLAWAQDGQLAGFVNAWPHALFHELAAGINIVQVLSHAELGCVLTIRYRTMYYHTLGKLLFMDIRDNKEAFEKFMEPQGHILTSLWQQSCQNPQYLRQDSIKPALVGLCRDLRGIGGACVQQLRVTAQEGQVRPYSMLFDWLVDNPKNPSANRAGDFDSVLGGATGHMVNLFSRALDVWWDDPEARLFPSDLTYFLRILLFREASAILVTYGTRFRDVYIEKYKGIGVCLDMFSHALHGNYTNFGVFELYSDNSLSNSMALALRLCLLVTWCLAIPLQDRLLSVFLTEEQEVPIFIPTKAAMIMKTMMMMMVMMMMMMMVLIVLINLPACRLATRGHMSKVMELDAAMLTSLMQSVEEGKVSHAPRMHCERSLTTDNVISYFHSQLTGKTTPEQERVRRYLQEAPHCLQKILHLMFQLVMTGASLMNVSGSGLNIQETTPVRLGLILLHEQNFLQLKERHYSEQLINQQIEERRPKLRSYFDVDLMAGVENSMNTKNKGNSARLEMGVVAWIARVCRHLERLFQQTVSLERTGEAKIGQLLGFGRELVESTMPVLRFSLLAPRRSHESVDHKQSLAFSQLLEAAKADSESAVFDLSTESGRLTAALLREVHFRRLGGEELEPSAATSFAALLEEMSRNWSEPSAGQDTGLLAAFAQESHVEARKAFLELCRHLDRFCFFLMALEPYQKVAAAGGDAALCWLRRSLSHLMQELGKALLQLREARLAVVQASKKHLQELAKQLPKTGKLELRWMQDLRHVDDQRLDELHKTLSKGFAEVQSLISAAREVELKSMAKEGLQSVASAFLSADFQARCSLALPDRLAAEMRQLASSAAVPMTAVMSVPASS</sequence>
<proteinExistence type="inferred from homology"/>
<dbReference type="EMBL" id="LSRX01001252">
    <property type="protein sequence ID" value="OLP81759.1"/>
    <property type="molecule type" value="Genomic_DNA"/>
</dbReference>
<dbReference type="GO" id="GO:0070004">
    <property type="term" value="F:cysteine-type exopeptidase activity"/>
    <property type="evidence" value="ECO:0007669"/>
    <property type="project" value="InterPro"/>
</dbReference>
<comment type="similarity">
    <text evidence="1">Belongs to the peptidase C69 family. Secernin subfamily.</text>
</comment>
<name>A0A1Q9CFR0_SYMMI</name>
<gene>
    <name evidence="4" type="primary">scrn3</name>
    <name evidence="4" type="ORF">AK812_SmicGene37667</name>
</gene>
<keyword evidence="2" id="KW-0472">Membrane</keyword>
<dbReference type="PANTHER" id="PTHR12994:SF17">
    <property type="entry name" value="LD30995P"/>
    <property type="match status" value="1"/>
</dbReference>
<organism evidence="4 5">
    <name type="scientific">Symbiodinium microadriaticum</name>
    <name type="common">Dinoflagellate</name>
    <name type="synonym">Zooxanthella microadriatica</name>
    <dbReference type="NCBI Taxonomy" id="2951"/>
    <lineage>
        <taxon>Eukaryota</taxon>
        <taxon>Sar</taxon>
        <taxon>Alveolata</taxon>
        <taxon>Dinophyceae</taxon>
        <taxon>Suessiales</taxon>
        <taxon>Symbiodiniaceae</taxon>
        <taxon>Symbiodinium</taxon>
    </lineage>
</organism>
<dbReference type="Gene3D" id="3.60.60.10">
    <property type="entry name" value="Penicillin V Acylase, Chain A"/>
    <property type="match status" value="1"/>
</dbReference>
<evidence type="ECO:0000313" key="5">
    <source>
        <dbReference type="Proteomes" id="UP000186817"/>
    </source>
</evidence>
<evidence type="ECO:0000256" key="1">
    <source>
        <dbReference type="ARBA" id="ARBA00005705"/>
    </source>
</evidence>
<keyword evidence="2" id="KW-1133">Transmembrane helix</keyword>